<evidence type="ECO:0000259" key="1">
    <source>
        <dbReference type="Pfam" id="PF13682"/>
    </source>
</evidence>
<feature type="domain" description="Chemoreceptor zinc-binding" evidence="1">
    <location>
        <begin position="59"/>
        <end position="126"/>
    </location>
</feature>
<dbReference type="Pfam" id="PF13682">
    <property type="entry name" value="CZB"/>
    <property type="match status" value="1"/>
</dbReference>
<protein>
    <submittedName>
        <fullName evidence="2">Chemoreceptor zinc-binding protein</fullName>
    </submittedName>
</protein>
<dbReference type="Gene3D" id="1.20.120.30">
    <property type="entry name" value="Aspartate receptor, ligand-binding domain"/>
    <property type="match status" value="1"/>
</dbReference>
<dbReference type="Proteomes" id="UP000242133">
    <property type="component" value="Unassembled WGS sequence"/>
</dbReference>
<dbReference type="EMBL" id="PYGI01000019">
    <property type="protein sequence ID" value="PSL12179.1"/>
    <property type="molecule type" value="Genomic_DNA"/>
</dbReference>
<comment type="caution">
    <text evidence="2">The sequence shown here is derived from an EMBL/GenBank/DDBJ whole genome shotgun (WGS) entry which is preliminary data.</text>
</comment>
<keyword evidence="2" id="KW-0675">Receptor</keyword>
<gene>
    <name evidence="2" type="ORF">CLV44_11913</name>
</gene>
<proteinExistence type="predicted"/>
<accession>A0A2P8ERS6</accession>
<evidence type="ECO:0000313" key="2">
    <source>
        <dbReference type="EMBL" id="PSL12179.1"/>
    </source>
</evidence>
<dbReference type="AlphaFoldDB" id="A0A2P8ERS6"/>
<sequence>MGIRRWLINALGGKNVSELDQQNHDPDSIPVLSEVAHEPEDPLDAEAAGLDFKSAIEAHQRWKVRLNDVVQGHSSEILDPANVARDDGCALGKWIHGAGGDSFSGQPEFAELKRQHAHFHVCAGHVLILAQSGRKEEASAEINHGDFSRISREVVLRLAQMYTRLKS</sequence>
<name>A0A2P8ERS6_9GAMM</name>
<organism evidence="2 3">
    <name type="scientific">Marinobacterium halophilum</name>
    <dbReference type="NCBI Taxonomy" id="267374"/>
    <lineage>
        <taxon>Bacteria</taxon>
        <taxon>Pseudomonadati</taxon>
        <taxon>Pseudomonadota</taxon>
        <taxon>Gammaproteobacteria</taxon>
        <taxon>Oceanospirillales</taxon>
        <taxon>Oceanospirillaceae</taxon>
        <taxon>Marinobacterium</taxon>
    </lineage>
</organism>
<dbReference type="InterPro" id="IPR025991">
    <property type="entry name" value="Chemoreceptor_zinc-bind_dom"/>
</dbReference>
<reference evidence="2 3" key="1">
    <citation type="submission" date="2018-03" db="EMBL/GenBank/DDBJ databases">
        <title>Genomic Encyclopedia of Archaeal and Bacterial Type Strains, Phase II (KMG-II): from individual species to whole genera.</title>
        <authorList>
            <person name="Goeker M."/>
        </authorList>
    </citation>
    <scope>NUCLEOTIDE SEQUENCE [LARGE SCALE GENOMIC DNA]</scope>
    <source>
        <strain evidence="2 3">DSM 17586</strain>
    </source>
</reference>
<keyword evidence="3" id="KW-1185">Reference proteome</keyword>
<evidence type="ECO:0000313" key="3">
    <source>
        <dbReference type="Proteomes" id="UP000242133"/>
    </source>
</evidence>